<dbReference type="PANTHER" id="PTHR13620">
    <property type="entry name" value="3-5 EXONUCLEASE"/>
    <property type="match status" value="1"/>
</dbReference>
<dbReference type="GO" id="GO:0008408">
    <property type="term" value="F:3'-5' exonuclease activity"/>
    <property type="evidence" value="ECO:0007669"/>
    <property type="project" value="InterPro"/>
</dbReference>
<keyword evidence="5" id="KW-1185">Reference proteome</keyword>
<dbReference type="PANTHER" id="PTHR13620:SF105">
    <property type="entry name" value="OS01G0737700 PROTEIN"/>
    <property type="match status" value="1"/>
</dbReference>
<dbReference type="EMBL" id="CM018050">
    <property type="protein sequence ID" value="KAA8517888.1"/>
    <property type="molecule type" value="Genomic_DNA"/>
</dbReference>
<dbReference type="AlphaFoldDB" id="A0A5J4ZK26"/>
<organism evidence="4 5">
    <name type="scientific">Nyssa sinensis</name>
    <dbReference type="NCBI Taxonomy" id="561372"/>
    <lineage>
        <taxon>Eukaryota</taxon>
        <taxon>Viridiplantae</taxon>
        <taxon>Streptophyta</taxon>
        <taxon>Embryophyta</taxon>
        <taxon>Tracheophyta</taxon>
        <taxon>Spermatophyta</taxon>
        <taxon>Magnoliopsida</taxon>
        <taxon>eudicotyledons</taxon>
        <taxon>Gunneridae</taxon>
        <taxon>Pentapetalae</taxon>
        <taxon>asterids</taxon>
        <taxon>Cornales</taxon>
        <taxon>Nyssaceae</taxon>
        <taxon>Nyssa</taxon>
    </lineage>
</organism>
<dbReference type="GO" id="GO:0003676">
    <property type="term" value="F:nucleic acid binding"/>
    <property type="evidence" value="ECO:0007669"/>
    <property type="project" value="InterPro"/>
</dbReference>
<dbReference type="InterPro" id="IPR036397">
    <property type="entry name" value="RNaseH_sf"/>
</dbReference>
<keyword evidence="2" id="KW-0378">Hydrolase</keyword>
<dbReference type="GO" id="GO:0005737">
    <property type="term" value="C:cytoplasm"/>
    <property type="evidence" value="ECO:0007669"/>
    <property type="project" value="TreeGrafter"/>
</dbReference>
<reference evidence="4 5" key="1">
    <citation type="submission" date="2019-09" db="EMBL/GenBank/DDBJ databases">
        <title>A chromosome-level genome assembly of the Chinese tupelo Nyssa sinensis.</title>
        <authorList>
            <person name="Yang X."/>
            <person name="Kang M."/>
            <person name="Yang Y."/>
            <person name="Xiong H."/>
            <person name="Wang M."/>
            <person name="Zhang Z."/>
            <person name="Wang Z."/>
            <person name="Wu H."/>
            <person name="Ma T."/>
            <person name="Liu J."/>
            <person name="Xi Z."/>
        </authorList>
    </citation>
    <scope>NUCLEOTIDE SEQUENCE [LARGE SCALE GENOMIC DNA]</scope>
    <source>
        <strain evidence="4">J267</strain>
        <tissue evidence="4">Leaf</tissue>
    </source>
</reference>
<protein>
    <recommendedName>
        <fullName evidence="3">3'-5' exonuclease domain-containing protein</fullName>
    </recommendedName>
</protein>
<dbReference type="Pfam" id="PF01612">
    <property type="entry name" value="DNA_pol_A_exo1"/>
    <property type="match status" value="1"/>
</dbReference>
<dbReference type="InterPro" id="IPR002562">
    <property type="entry name" value="3'-5'_exonuclease_dom"/>
</dbReference>
<dbReference type="OrthoDB" id="1920326at2759"/>
<evidence type="ECO:0000313" key="5">
    <source>
        <dbReference type="Proteomes" id="UP000325577"/>
    </source>
</evidence>
<dbReference type="GO" id="GO:0006139">
    <property type="term" value="P:nucleobase-containing compound metabolic process"/>
    <property type="evidence" value="ECO:0007669"/>
    <property type="project" value="InterPro"/>
</dbReference>
<dbReference type="InterPro" id="IPR012337">
    <property type="entry name" value="RNaseH-like_sf"/>
</dbReference>
<dbReference type="SUPFAM" id="SSF53098">
    <property type="entry name" value="Ribonuclease H-like"/>
    <property type="match status" value="1"/>
</dbReference>
<evidence type="ECO:0000256" key="1">
    <source>
        <dbReference type="ARBA" id="ARBA00022722"/>
    </source>
</evidence>
<dbReference type="Proteomes" id="UP000325577">
    <property type="component" value="Linkage Group LG7"/>
</dbReference>
<evidence type="ECO:0000259" key="3">
    <source>
        <dbReference type="Pfam" id="PF01612"/>
    </source>
</evidence>
<dbReference type="Gene3D" id="3.30.420.10">
    <property type="entry name" value="Ribonuclease H-like superfamily/Ribonuclease H"/>
    <property type="match status" value="1"/>
</dbReference>
<dbReference type="CDD" id="cd06141">
    <property type="entry name" value="WRN_exo"/>
    <property type="match status" value="1"/>
</dbReference>
<proteinExistence type="predicted"/>
<evidence type="ECO:0000256" key="2">
    <source>
        <dbReference type="ARBA" id="ARBA00022801"/>
    </source>
</evidence>
<sequence>MYYTNLKNRVHPESATPLSKIQGKKFSPLLSNFFHFPLPPSFCLSTQISYTFHFPLPSASPLSTLQTFLSLKFSCFSLSETTHHSSAMNLSIIDYELPNETHNLYDVIFFNDQIHTLVTHTSSFVDEWISEIENLHQSRLQHLIVGLDVEWRPNFNRNIDNPVATLQLCISRRCLIFQLLYASDFPKSLIDFLGNSNYTFVGVGIGSDVEKLTDDHGLVVATTVDLRSLAAEQYGMMELRNAGLKALARQVLGKEIEKPRSITLSRWDKKWLTPAQMMFQLYGI</sequence>
<dbReference type="FunFam" id="3.30.420.10:FF:000054">
    <property type="entry name" value="Werner Syndrome-like exonuclease"/>
    <property type="match status" value="1"/>
</dbReference>
<feature type="domain" description="3'-5' exonuclease" evidence="3">
    <location>
        <begin position="121"/>
        <end position="277"/>
    </location>
</feature>
<accession>A0A5J4ZK26</accession>
<evidence type="ECO:0000313" key="4">
    <source>
        <dbReference type="EMBL" id="KAA8517888.1"/>
    </source>
</evidence>
<keyword evidence="1" id="KW-0540">Nuclease</keyword>
<dbReference type="InterPro" id="IPR051132">
    <property type="entry name" value="3-5_Exonuclease_domain"/>
</dbReference>
<name>A0A5J4ZK26_9ASTE</name>
<gene>
    <name evidence="4" type="ORF">F0562_015362</name>
</gene>
<dbReference type="GO" id="GO:0005634">
    <property type="term" value="C:nucleus"/>
    <property type="evidence" value="ECO:0007669"/>
    <property type="project" value="TreeGrafter"/>
</dbReference>